<reference evidence="2" key="1">
    <citation type="submission" date="2018-02" db="EMBL/GenBank/DDBJ databases">
        <title>Rhizophora mucronata_Transcriptome.</title>
        <authorList>
            <person name="Meera S.P."/>
            <person name="Sreeshan A."/>
            <person name="Augustine A."/>
        </authorList>
    </citation>
    <scope>NUCLEOTIDE SEQUENCE</scope>
    <source>
        <tissue evidence="2">Leaf</tissue>
    </source>
</reference>
<organism evidence="2">
    <name type="scientific">Rhizophora mucronata</name>
    <name type="common">Asiatic mangrove</name>
    <dbReference type="NCBI Taxonomy" id="61149"/>
    <lineage>
        <taxon>Eukaryota</taxon>
        <taxon>Viridiplantae</taxon>
        <taxon>Streptophyta</taxon>
        <taxon>Embryophyta</taxon>
        <taxon>Tracheophyta</taxon>
        <taxon>Spermatophyta</taxon>
        <taxon>Magnoliopsida</taxon>
        <taxon>eudicotyledons</taxon>
        <taxon>Gunneridae</taxon>
        <taxon>Pentapetalae</taxon>
        <taxon>rosids</taxon>
        <taxon>fabids</taxon>
        <taxon>Malpighiales</taxon>
        <taxon>Rhizophoraceae</taxon>
        <taxon>Rhizophora</taxon>
    </lineage>
</organism>
<protein>
    <submittedName>
        <fullName evidence="2">Lysine-specific demethylase 5B isoform X2</fullName>
    </submittedName>
</protein>
<name>A0A2P2MIT2_RHIMU</name>
<evidence type="ECO:0000313" key="2">
    <source>
        <dbReference type="EMBL" id="MBX30140.1"/>
    </source>
</evidence>
<dbReference type="GO" id="GO:0008168">
    <property type="term" value="F:methyltransferase activity"/>
    <property type="evidence" value="ECO:0007669"/>
    <property type="project" value="UniProtKB-KW"/>
</dbReference>
<dbReference type="AlphaFoldDB" id="A0A2P2MIT2"/>
<evidence type="ECO:0000256" key="1">
    <source>
        <dbReference type="SAM" id="MobiDB-lite"/>
    </source>
</evidence>
<dbReference type="EMBL" id="GGEC01049656">
    <property type="protein sequence ID" value="MBX30140.1"/>
    <property type="molecule type" value="Transcribed_RNA"/>
</dbReference>
<sequence length="61" mass="6963">MSDTAQLQTHHEAANQQEQNSQLPHNSNLENTREGILVLSILFHANIKSLIQLQSYTTYQN</sequence>
<feature type="region of interest" description="Disordered" evidence="1">
    <location>
        <begin position="1"/>
        <end position="28"/>
    </location>
</feature>
<keyword evidence="2" id="KW-0808">Transferase</keyword>
<dbReference type="GO" id="GO:0032259">
    <property type="term" value="P:methylation"/>
    <property type="evidence" value="ECO:0007669"/>
    <property type="project" value="UniProtKB-KW"/>
</dbReference>
<proteinExistence type="predicted"/>
<accession>A0A2P2MIT2</accession>
<keyword evidence="2" id="KW-0489">Methyltransferase</keyword>